<protein>
    <submittedName>
        <fullName evidence="1">Uncharacterized protein</fullName>
    </submittedName>
</protein>
<name>A0A0F9VUZ7_9ZZZZ</name>
<evidence type="ECO:0000313" key="1">
    <source>
        <dbReference type="EMBL" id="KKN77266.1"/>
    </source>
</evidence>
<comment type="caution">
    <text evidence="1">The sequence shown here is derived from an EMBL/GenBank/DDBJ whole genome shotgun (WGS) entry which is preliminary data.</text>
</comment>
<reference evidence="1" key="1">
    <citation type="journal article" date="2015" name="Nature">
        <title>Complex archaea that bridge the gap between prokaryotes and eukaryotes.</title>
        <authorList>
            <person name="Spang A."/>
            <person name="Saw J.H."/>
            <person name="Jorgensen S.L."/>
            <person name="Zaremba-Niedzwiedzka K."/>
            <person name="Martijn J."/>
            <person name="Lind A.E."/>
            <person name="van Eijk R."/>
            <person name="Schleper C."/>
            <person name="Guy L."/>
            <person name="Ettema T.J."/>
        </authorList>
    </citation>
    <scope>NUCLEOTIDE SEQUENCE</scope>
</reference>
<sequence>MSNRIKVKPEGREGVYTCEKKDIIEWLEQGDLDMIHNYIPGPIMLGADWAKSQVIEAINKSQRIGILTGSALAGNMRHSLSVIVGNELKMFDIGEITSDDLEIGE</sequence>
<organism evidence="1">
    <name type="scientific">marine sediment metagenome</name>
    <dbReference type="NCBI Taxonomy" id="412755"/>
    <lineage>
        <taxon>unclassified sequences</taxon>
        <taxon>metagenomes</taxon>
        <taxon>ecological metagenomes</taxon>
    </lineage>
</organism>
<gene>
    <name evidence="1" type="ORF">LCGC14_0362440</name>
</gene>
<dbReference type="AlphaFoldDB" id="A0A0F9VUZ7"/>
<proteinExistence type="predicted"/>
<dbReference type="EMBL" id="LAZR01000282">
    <property type="protein sequence ID" value="KKN77266.1"/>
    <property type="molecule type" value="Genomic_DNA"/>
</dbReference>
<accession>A0A0F9VUZ7</accession>